<protein>
    <submittedName>
        <fullName evidence="1">Uncharacterized protein</fullName>
    </submittedName>
</protein>
<evidence type="ECO:0000313" key="1">
    <source>
        <dbReference type="EMBL" id="EMB24960.1"/>
    </source>
</evidence>
<organism evidence="1">
    <name type="scientific">Treponema denticola OTK</name>
    <dbReference type="NCBI Taxonomy" id="999434"/>
    <lineage>
        <taxon>Bacteria</taxon>
        <taxon>Pseudomonadati</taxon>
        <taxon>Spirochaetota</taxon>
        <taxon>Spirochaetia</taxon>
        <taxon>Spirochaetales</taxon>
        <taxon>Treponemataceae</taxon>
        <taxon>Treponema</taxon>
    </lineage>
</organism>
<dbReference type="Proteomes" id="UP000011701">
    <property type="component" value="Chromosome"/>
</dbReference>
<dbReference type="EMBL" id="AGDY01000001">
    <property type="protein sequence ID" value="EMB24960.1"/>
    <property type="molecule type" value="Genomic_DNA"/>
</dbReference>
<sequence length="106" mass="12060">MRNLFTKEEIVLCTYSAMYASNDFGGINKVYLLKHRGISSIKMKIMNIACMLDENGIRRFNYDSVPPLTGLTTGQTGRRTNWNIVATLYPLSKEDFLKKCNMIVGN</sequence>
<gene>
    <name evidence="1" type="ORF">HMPREF9723_00191</name>
</gene>
<dbReference type="AlphaFoldDB" id="A0A0F6MSX5"/>
<dbReference type="RefSeq" id="WP_002690251.1">
    <property type="nucleotide sequence ID" value="NZ_CM001797.1"/>
</dbReference>
<proteinExistence type="predicted"/>
<reference evidence="1" key="1">
    <citation type="submission" date="2012-01" db="EMBL/GenBank/DDBJ databases">
        <title>The Genome Sequence of Treponema denticola OTK.</title>
        <authorList>
            <consortium name="The Broad Institute Genome Sequencing Platform"/>
            <person name="Earl A."/>
            <person name="Ward D."/>
            <person name="Feldgarden M."/>
            <person name="Gevers D."/>
            <person name="Blanton J.M."/>
            <person name="Fenno C.J."/>
            <person name="Baranova O.V."/>
            <person name="Mathney J."/>
            <person name="Dewhirst F.E."/>
            <person name="Izard J."/>
            <person name="Young S.K."/>
            <person name="Zeng Q."/>
            <person name="Gargeya S."/>
            <person name="Fitzgerald M."/>
            <person name="Haas B."/>
            <person name="Abouelleil A."/>
            <person name="Alvarado L."/>
            <person name="Arachchi H.M."/>
            <person name="Berlin A."/>
            <person name="Chapman S.B."/>
            <person name="Gearin G."/>
            <person name="Goldberg J."/>
            <person name="Griggs A."/>
            <person name="Gujja S."/>
            <person name="Hansen M."/>
            <person name="Heiman D."/>
            <person name="Howarth C."/>
            <person name="Larimer J."/>
            <person name="Lui A."/>
            <person name="MacDonald P.J.P."/>
            <person name="McCowen C."/>
            <person name="Montmayeur A."/>
            <person name="Murphy C."/>
            <person name="Neiman D."/>
            <person name="Pearson M."/>
            <person name="Priest M."/>
            <person name="Roberts A."/>
            <person name="Saif S."/>
            <person name="Shea T."/>
            <person name="Sisk P."/>
            <person name="Stolte C."/>
            <person name="Sykes S."/>
            <person name="Wortman J."/>
            <person name="Nusbaum C."/>
            <person name="Birren B."/>
        </authorList>
    </citation>
    <scope>NUCLEOTIDE SEQUENCE [LARGE SCALE GENOMIC DNA]</scope>
    <source>
        <strain evidence="1">OTK</strain>
    </source>
</reference>
<comment type="caution">
    <text evidence="1">The sequence shown here is derived from an EMBL/GenBank/DDBJ whole genome shotgun (WGS) entry which is preliminary data.</text>
</comment>
<name>A0A0F6MSX5_TREDN</name>
<accession>A0A0F6MSX5</accession>
<dbReference type="HOGENOM" id="CLU_2222063_0_0_12"/>